<accession>A0A096FNX4</accession>
<dbReference type="Proteomes" id="UP000029553">
    <property type="component" value="Unassembled WGS sequence"/>
</dbReference>
<sequence>MGSDWAALTVADLLDVRRSSQSLRRNASSKTYQWEARRWPMSVNSFSTQVLRVRTNLAEANHIV</sequence>
<proteinExistence type="predicted"/>
<reference evidence="1 2" key="1">
    <citation type="submission" date="2013-09" db="EMBL/GenBank/DDBJ databases">
        <title>High correlation between genotypes and phenotypes of environmental bacteria Comamonas testosteroni strains.</title>
        <authorList>
            <person name="Liu L."/>
            <person name="Zhu W."/>
            <person name="Xia X."/>
            <person name="Xu B."/>
            <person name="Luo M."/>
            <person name="Wang G."/>
        </authorList>
    </citation>
    <scope>NUCLEOTIDE SEQUENCE [LARGE SCALE GENOMIC DNA]</scope>
    <source>
        <strain evidence="1 2">JL40</strain>
    </source>
</reference>
<protein>
    <submittedName>
        <fullName evidence="1">Uncharacterized protein</fullName>
    </submittedName>
</protein>
<dbReference type="EMBL" id="AWOR01000012">
    <property type="protein sequence ID" value="KGH31609.1"/>
    <property type="molecule type" value="Genomic_DNA"/>
</dbReference>
<organism evidence="1 2">
    <name type="scientific">Comamonas testosteroni</name>
    <name type="common">Pseudomonas testosteroni</name>
    <dbReference type="NCBI Taxonomy" id="285"/>
    <lineage>
        <taxon>Bacteria</taxon>
        <taxon>Pseudomonadati</taxon>
        <taxon>Pseudomonadota</taxon>
        <taxon>Betaproteobacteria</taxon>
        <taxon>Burkholderiales</taxon>
        <taxon>Comamonadaceae</taxon>
        <taxon>Comamonas</taxon>
    </lineage>
</organism>
<evidence type="ECO:0000313" key="1">
    <source>
        <dbReference type="EMBL" id="KGH31609.1"/>
    </source>
</evidence>
<dbReference type="AlphaFoldDB" id="A0A096FNX4"/>
<gene>
    <name evidence="1" type="ORF">P353_04980</name>
</gene>
<comment type="caution">
    <text evidence="1">The sequence shown here is derived from an EMBL/GenBank/DDBJ whole genome shotgun (WGS) entry which is preliminary data.</text>
</comment>
<name>A0A096FNX4_COMTE</name>
<evidence type="ECO:0000313" key="2">
    <source>
        <dbReference type="Proteomes" id="UP000029553"/>
    </source>
</evidence>